<evidence type="ECO:0000256" key="1">
    <source>
        <dbReference type="SAM" id="MobiDB-lite"/>
    </source>
</evidence>
<accession>A0ABY6HZ58</accession>
<feature type="region of interest" description="Disordered" evidence="1">
    <location>
        <begin position="55"/>
        <end position="111"/>
    </location>
</feature>
<organism evidence="3 4">
    <name type="scientific">Candidatus Lokiarchaeum ossiferum</name>
    <dbReference type="NCBI Taxonomy" id="2951803"/>
    <lineage>
        <taxon>Archaea</taxon>
        <taxon>Promethearchaeati</taxon>
        <taxon>Promethearchaeota</taxon>
        <taxon>Promethearchaeia</taxon>
        <taxon>Promethearchaeales</taxon>
        <taxon>Promethearchaeaceae</taxon>
        <taxon>Candidatus Lokiarchaeum</taxon>
    </lineage>
</organism>
<dbReference type="Pfam" id="PF07460">
    <property type="entry name" value="NUMOD3"/>
    <property type="match status" value="2"/>
</dbReference>
<evidence type="ECO:0000313" key="4">
    <source>
        <dbReference type="Proteomes" id="UP001208689"/>
    </source>
</evidence>
<gene>
    <name evidence="3" type="ORF">NEF87_005089</name>
</gene>
<reference evidence="3" key="1">
    <citation type="submission" date="2022-09" db="EMBL/GenBank/DDBJ databases">
        <title>Actin cytoskeleton and complex cell architecture in an #Asgard archaeon.</title>
        <authorList>
            <person name="Ponce Toledo R.I."/>
            <person name="Schleper C."/>
            <person name="Rodrigues Oliveira T."/>
            <person name="Wollweber F."/>
            <person name="Xu J."/>
            <person name="Rittmann S."/>
            <person name="Klingl A."/>
            <person name="Pilhofer M."/>
        </authorList>
    </citation>
    <scope>NUCLEOTIDE SEQUENCE</scope>
    <source>
        <strain evidence="3">B-35</strain>
    </source>
</reference>
<name>A0ABY6HZ58_9ARCH</name>
<evidence type="ECO:0000313" key="3">
    <source>
        <dbReference type="EMBL" id="UYP48804.1"/>
    </source>
</evidence>
<dbReference type="Proteomes" id="UP001208689">
    <property type="component" value="Chromosome"/>
</dbReference>
<feature type="compositionally biased region" description="Basic residues" evidence="1">
    <location>
        <begin position="80"/>
        <end position="89"/>
    </location>
</feature>
<feature type="domain" description="Nuclease associated modular" evidence="2">
    <location>
        <begin position="111"/>
        <end position="134"/>
    </location>
</feature>
<evidence type="ECO:0000259" key="2">
    <source>
        <dbReference type="Pfam" id="PF07460"/>
    </source>
</evidence>
<sequence length="335" mass="39135">MAKYGPSNFYMKKIHSVKNINKWTMQRLEGYYMVKYNTLNPAVGYNMRIGGSGGFNTEEQNEKTRQSNTGKKQSEETCRRKSKSSKGRKAWNGGKNLSQEHKDNIAASQIGRDVSDKTRKLLSELIKGENHPNWKQKLPEEHCKHISEGKLAANIRETVPQVDKQCSTKEISFFDSHHLANKNNSSVQSDIQAKKDELIDHIKAGKTYKELCDKFNISQNYIRNFMYWAEGTRNLSDIRKKYHVSKGKLDDRNKKISQSSTKDYEYLKIPENDLSTQLNQNLSHAQLKEHFHLNNYQLKKLFEKHYGKHRLVDVRELLKEKKQKSKSKRKIKRLN</sequence>
<protein>
    <recommendedName>
        <fullName evidence="2">Nuclease associated modular domain-containing protein</fullName>
    </recommendedName>
</protein>
<proteinExistence type="predicted"/>
<feature type="domain" description="Nuclease associated modular" evidence="2">
    <location>
        <begin position="70"/>
        <end position="106"/>
    </location>
</feature>
<dbReference type="EMBL" id="CP104013">
    <property type="protein sequence ID" value="UYP48804.1"/>
    <property type="molecule type" value="Genomic_DNA"/>
</dbReference>
<dbReference type="InterPro" id="IPR003611">
    <property type="entry name" value="NUMOD3"/>
</dbReference>
<keyword evidence="4" id="KW-1185">Reference proteome</keyword>